<dbReference type="PANTHER" id="PTHR44757:SF2">
    <property type="entry name" value="BIOFILM ARCHITECTURE MAINTENANCE PROTEIN MBAA"/>
    <property type="match status" value="1"/>
</dbReference>
<sequence>MSSKAGYNDAPESGSTPSNPPAYVFPQGSSKLDDDALLAVSPREMGETHRSAASLADSLIMMVDDEELNIEMTQAFLQEAGYVNFTSQSDSRRAIERLRERPPAVLLLDLSMPHVSGMDILDQMRGDKQLRHIPVIVLTSTIEPHVKLQALAAGAMDFLSKPVDPSELALRLRNTLAASAYRDFLAQHDPLTGLPNRVAYAKFAADVLQASLRARQSGALVHVGVDKLGPINDALGRSVGDLILQRLSKRLASSVSTEVGGELGTRLHQPSLFRFDGDEFAIVLPHVESQELVADFISKVLEDAAVAFSRGGQDVFATCSIGISMFPHDGSEATDLMSKASAAMRKAKEGGSNSYEFFSAKINEAAAQKLNVAAELRRAFARQQVDLRFEARLDANTGRIVAAEPVLYWLHPSGRAIYGDELLDLAGATDAGHMLAEWAVEQVLHTLEVWRKTGVEAVPVRVSLSLAQISAADVLELVRRSVKHGLDPKRFILEWQQLPALEDVRPRELQAMKDLAQMGFPMALGRFGHGQTSLAWLAQLPLSEVRLDATMLRDIDRDPKLAALLESTIGFVNSLGLVCVVSGVTSLQQLVVLRRAGATRYQGPVVDQPLKPSDFAFKRLVVKPRPTI</sequence>
<evidence type="ECO:0000259" key="3">
    <source>
        <dbReference type="PROSITE" id="PS50110"/>
    </source>
</evidence>
<dbReference type="InterPro" id="IPR052155">
    <property type="entry name" value="Biofilm_reg_signaling"/>
</dbReference>
<reference evidence="6 7" key="1">
    <citation type="submission" date="2019-11" db="EMBL/GenBank/DDBJ databases">
        <title>Caenimonas koreensis gen. nov., sp. nov., isolated from activated sludge.</title>
        <authorList>
            <person name="Seung H.R."/>
        </authorList>
    </citation>
    <scope>NUCLEOTIDE SEQUENCE [LARGE SCALE GENOMIC DNA]</scope>
    <source>
        <strain evidence="6 7">EMB320</strain>
    </source>
</reference>
<name>A0A844B5M5_9BURK</name>
<dbReference type="Gene3D" id="3.40.50.2300">
    <property type="match status" value="1"/>
</dbReference>
<dbReference type="NCBIfam" id="TIGR00254">
    <property type="entry name" value="GGDEF"/>
    <property type="match status" value="1"/>
</dbReference>
<dbReference type="EMBL" id="WJBU01000001">
    <property type="protein sequence ID" value="MRD45841.1"/>
    <property type="molecule type" value="Genomic_DNA"/>
</dbReference>
<dbReference type="SMART" id="SM00052">
    <property type="entry name" value="EAL"/>
    <property type="match status" value="1"/>
</dbReference>
<evidence type="ECO:0000256" key="2">
    <source>
        <dbReference type="SAM" id="MobiDB-lite"/>
    </source>
</evidence>
<dbReference type="InterPro" id="IPR011006">
    <property type="entry name" value="CheY-like_superfamily"/>
</dbReference>
<dbReference type="SUPFAM" id="SSF52172">
    <property type="entry name" value="CheY-like"/>
    <property type="match status" value="1"/>
</dbReference>
<dbReference type="Gene3D" id="3.30.70.270">
    <property type="match status" value="1"/>
</dbReference>
<dbReference type="InterPro" id="IPR029787">
    <property type="entry name" value="Nucleotide_cyclase"/>
</dbReference>
<keyword evidence="1" id="KW-0597">Phosphoprotein</keyword>
<dbReference type="PROSITE" id="PS50887">
    <property type="entry name" value="GGDEF"/>
    <property type="match status" value="1"/>
</dbReference>
<feature type="region of interest" description="Disordered" evidence="2">
    <location>
        <begin position="1"/>
        <end position="27"/>
    </location>
</feature>
<dbReference type="SMART" id="SM00448">
    <property type="entry name" value="REC"/>
    <property type="match status" value="1"/>
</dbReference>
<dbReference type="SUPFAM" id="SSF55073">
    <property type="entry name" value="Nucleotide cyclase"/>
    <property type="match status" value="1"/>
</dbReference>
<evidence type="ECO:0000256" key="1">
    <source>
        <dbReference type="PROSITE-ProRule" id="PRU00169"/>
    </source>
</evidence>
<dbReference type="PANTHER" id="PTHR44757">
    <property type="entry name" value="DIGUANYLATE CYCLASE DGCP"/>
    <property type="match status" value="1"/>
</dbReference>
<dbReference type="SMART" id="SM00267">
    <property type="entry name" value="GGDEF"/>
    <property type="match status" value="1"/>
</dbReference>
<dbReference type="OrthoDB" id="9813903at2"/>
<protein>
    <submittedName>
        <fullName evidence="6">EAL domain-containing protein</fullName>
    </submittedName>
</protein>
<dbReference type="InterPro" id="IPR043128">
    <property type="entry name" value="Rev_trsase/Diguanyl_cyclase"/>
</dbReference>
<feature type="domain" description="Response regulatory" evidence="3">
    <location>
        <begin position="59"/>
        <end position="176"/>
    </location>
</feature>
<dbReference type="Pfam" id="PF00072">
    <property type="entry name" value="Response_reg"/>
    <property type="match status" value="1"/>
</dbReference>
<dbReference type="Gene3D" id="3.20.20.450">
    <property type="entry name" value="EAL domain"/>
    <property type="match status" value="1"/>
</dbReference>
<evidence type="ECO:0000259" key="4">
    <source>
        <dbReference type="PROSITE" id="PS50883"/>
    </source>
</evidence>
<dbReference type="GO" id="GO:0000160">
    <property type="term" value="P:phosphorelay signal transduction system"/>
    <property type="evidence" value="ECO:0007669"/>
    <property type="project" value="InterPro"/>
</dbReference>
<organism evidence="6 7">
    <name type="scientific">Caenimonas koreensis DSM 17982</name>
    <dbReference type="NCBI Taxonomy" id="1121255"/>
    <lineage>
        <taxon>Bacteria</taxon>
        <taxon>Pseudomonadati</taxon>
        <taxon>Pseudomonadota</taxon>
        <taxon>Betaproteobacteria</taxon>
        <taxon>Burkholderiales</taxon>
        <taxon>Comamonadaceae</taxon>
        <taxon>Caenimonas</taxon>
    </lineage>
</organism>
<dbReference type="RefSeq" id="WP_153583186.1">
    <property type="nucleotide sequence ID" value="NZ_WJBU01000001.1"/>
</dbReference>
<feature type="modified residue" description="4-aspartylphosphate" evidence="1">
    <location>
        <position position="109"/>
    </location>
</feature>
<proteinExistence type="predicted"/>
<feature type="domain" description="EAL" evidence="4">
    <location>
        <begin position="369"/>
        <end position="623"/>
    </location>
</feature>
<dbReference type="CDD" id="cd01948">
    <property type="entry name" value="EAL"/>
    <property type="match status" value="1"/>
</dbReference>
<dbReference type="InterPro" id="IPR001633">
    <property type="entry name" value="EAL_dom"/>
</dbReference>
<evidence type="ECO:0000313" key="7">
    <source>
        <dbReference type="Proteomes" id="UP000487350"/>
    </source>
</evidence>
<gene>
    <name evidence="6" type="ORF">GHT07_01010</name>
</gene>
<dbReference type="PROSITE" id="PS50110">
    <property type="entry name" value="RESPONSE_REGULATORY"/>
    <property type="match status" value="1"/>
</dbReference>
<dbReference type="Pfam" id="PF00990">
    <property type="entry name" value="GGDEF"/>
    <property type="match status" value="1"/>
</dbReference>
<dbReference type="Proteomes" id="UP000487350">
    <property type="component" value="Unassembled WGS sequence"/>
</dbReference>
<dbReference type="InterPro" id="IPR035919">
    <property type="entry name" value="EAL_sf"/>
</dbReference>
<dbReference type="InterPro" id="IPR000160">
    <property type="entry name" value="GGDEF_dom"/>
</dbReference>
<dbReference type="PROSITE" id="PS50883">
    <property type="entry name" value="EAL"/>
    <property type="match status" value="1"/>
</dbReference>
<accession>A0A844B5M5</accession>
<comment type="caution">
    <text evidence="6">The sequence shown here is derived from an EMBL/GenBank/DDBJ whole genome shotgun (WGS) entry which is preliminary data.</text>
</comment>
<evidence type="ECO:0000313" key="6">
    <source>
        <dbReference type="EMBL" id="MRD45841.1"/>
    </source>
</evidence>
<dbReference type="InterPro" id="IPR001789">
    <property type="entry name" value="Sig_transdc_resp-reg_receiver"/>
</dbReference>
<dbReference type="AlphaFoldDB" id="A0A844B5M5"/>
<feature type="domain" description="GGDEF" evidence="5">
    <location>
        <begin position="216"/>
        <end position="360"/>
    </location>
</feature>
<dbReference type="Pfam" id="PF00563">
    <property type="entry name" value="EAL"/>
    <property type="match status" value="1"/>
</dbReference>
<evidence type="ECO:0000259" key="5">
    <source>
        <dbReference type="PROSITE" id="PS50887"/>
    </source>
</evidence>
<dbReference type="CDD" id="cd01949">
    <property type="entry name" value="GGDEF"/>
    <property type="match status" value="1"/>
</dbReference>
<keyword evidence="7" id="KW-1185">Reference proteome</keyword>
<dbReference type="SUPFAM" id="SSF141868">
    <property type="entry name" value="EAL domain-like"/>
    <property type="match status" value="1"/>
</dbReference>